<evidence type="ECO:0000256" key="10">
    <source>
        <dbReference type="SAM" id="MobiDB-lite"/>
    </source>
</evidence>
<dbReference type="PANTHER" id="PTHR32248:SF4">
    <property type="entry name" value="RNA POLYMERASE SIGMA-54 FACTOR"/>
    <property type="match status" value="1"/>
</dbReference>
<keyword evidence="2 9" id="KW-0240">DNA-directed RNA polymerase</keyword>
<dbReference type="PANTHER" id="PTHR32248">
    <property type="entry name" value="RNA POLYMERASE SIGMA-54 FACTOR"/>
    <property type="match status" value="1"/>
</dbReference>
<dbReference type="InterPro" id="IPR007046">
    <property type="entry name" value="RNA_pol_sigma_54_core-bd"/>
</dbReference>
<evidence type="ECO:0000259" key="11">
    <source>
        <dbReference type="Pfam" id="PF04552"/>
    </source>
</evidence>
<sequence length="545" mass="59641">MALTQRLEFRQSQSLVMTPQLMQAIKLLQLSNLDLSTFVEEELERNPLLERANDGPEAPVAGEQQMSERSEFSDAGEAGGEDFGDGGGAAGESFDGAPEDWMSRDLGTRTEIEQTLDTGLDNVFSEEPAETAARNAQDAAPTTYTEWGGGASGDEDYNLEAFVAAETTLSDHLAEQAAVAFTAPADRMIGQYLIDLVDEAGYLPADLGQAADRLGAEQADVDAVLGVLQTFDPPGICARNLSECLAIQLRELDRYDPAMQALVEHLDILAKRDFASLRKLCGVDDEDLVDMIGEIRRLDPKPGLKFGTTRTQTMVPDVYVRPGPDGGWLVELNSDTLPRVLVNQVYYSELSKTIRKDGDKSYFTDCLQNATWLVRALDQRARTILKVATEIVRQQDGFFTHGVAHLRPLNLKAVADAIQMHESTVSRVTANKYMATNRGTFELKYFFTASIASADGGEAHSAEAVRHHIKQLIDAEDPSAILSDDTIVEKLRAAGIDIARRTVAKYREAMRIPSSVQRRRDKQSMLAHALSGPAGADRTRDTASV</sequence>
<dbReference type="InterPro" id="IPR007634">
    <property type="entry name" value="RNA_pol_sigma_54_DNA-bd"/>
</dbReference>
<keyword evidence="4 9" id="KW-0548">Nucleotidyltransferase</keyword>
<name>A0ABS5GBK3_9BRAD</name>
<evidence type="ECO:0000256" key="6">
    <source>
        <dbReference type="ARBA" id="ARBA00023082"/>
    </source>
</evidence>
<dbReference type="Gene3D" id="1.10.10.1330">
    <property type="entry name" value="RNA polymerase sigma-54 factor, core-binding domain"/>
    <property type="match status" value="1"/>
</dbReference>
<evidence type="ECO:0000313" key="13">
    <source>
        <dbReference type="EMBL" id="MBR1138535.1"/>
    </source>
</evidence>
<comment type="caution">
    <text evidence="13">The sequence shown here is derived from an EMBL/GenBank/DDBJ whole genome shotgun (WGS) entry which is preliminary data.</text>
</comment>
<dbReference type="NCBIfam" id="NF004596">
    <property type="entry name" value="PRK05932.1-3"/>
    <property type="match status" value="1"/>
</dbReference>
<accession>A0ABS5GBK3</accession>
<dbReference type="Gene3D" id="1.10.10.60">
    <property type="entry name" value="Homeodomain-like"/>
    <property type="match status" value="1"/>
</dbReference>
<dbReference type="NCBIfam" id="NF009118">
    <property type="entry name" value="PRK12469.1"/>
    <property type="match status" value="1"/>
</dbReference>
<dbReference type="PRINTS" id="PR00045">
    <property type="entry name" value="SIGMA54FCT"/>
</dbReference>
<dbReference type="InterPro" id="IPR000394">
    <property type="entry name" value="RNA_pol_sigma_54"/>
</dbReference>
<evidence type="ECO:0000256" key="1">
    <source>
        <dbReference type="ARBA" id="ARBA00008798"/>
    </source>
</evidence>
<organism evidence="13 14">
    <name type="scientific">Bradyrhizobium denitrificans</name>
    <dbReference type="NCBI Taxonomy" id="2734912"/>
    <lineage>
        <taxon>Bacteria</taxon>
        <taxon>Pseudomonadati</taxon>
        <taxon>Pseudomonadota</taxon>
        <taxon>Alphaproteobacteria</taxon>
        <taxon>Hyphomicrobiales</taxon>
        <taxon>Nitrobacteraceae</taxon>
        <taxon>Bradyrhizobium</taxon>
    </lineage>
</organism>
<comment type="function">
    <text evidence="9">Sigma factors are initiation factors that promote the attachment of RNA polymerase to specific initiation sites and are then released.</text>
</comment>
<keyword evidence="8 9" id="KW-0804">Transcription</keyword>
<evidence type="ECO:0000256" key="5">
    <source>
        <dbReference type="ARBA" id="ARBA00023015"/>
    </source>
</evidence>
<protein>
    <recommendedName>
        <fullName evidence="9">RNA polymerase sigma-54 factor</fullName>
    </recommendedName>
</protein>
<comment type="similarity">
    <text evidence="1 9">Belongs to the sigma-54 factor family.</text>
</comment>
<keyword evidence="3 9" id="KW-0808">Transferase</keyword>
<evidence type="ECO:0000256" key="2">
    <source>
        <dbReference type="ARBA" id="ARBA00022478"/>
    </source>
</evidence>
<feature type="domain" description="RNA polymerase sigma factor 54 DNA-binding" evidence="11">
    <location>
        <begin position="361"/>
        <end position="520"/>
    </location>
</feature>
<keyword evidence="5 9" id="KW-0805">Transcription regulation</keyword>
<dbReference type="PROSITE" id="PS50044">
    <property type="entry name" value="SIGMA54_3"/>
    <property type="match status" value="1"/>
</dbReference>
<evidence type="ECO:0000256" key="3">
    <source>
        <dbReference type="ARBA" id="ARBA00022679"/>
    </source>
</evidence>
<evidence type="ECO:0000256" key="4">
    <source>
        <dbReference type="ARBA" id="ARBA00022695"/>
    </source>
</evidence>
<evidence type="ECO:0000256" key="7">
    <source>
        <dbReference type="ARBA" id="ARBA00023125"/>
    </source>
</evidence>
<dbReference type="Pfam" id="PF00309">
    <property type="entry name" value="Sigma54_AID"/>
    <property type="match status" value="1"/>
</dbReference>
<keyword evidence="6 9" id="KW-0731">Sigma factor</keyword>
<feature type="region of interest" description="Disordered" evidence="10">
    <location>
        <begin position="514"/>
        <end position="545"/>
    </location>
</feature>
<feature type="domain" description="RNA polymerase sigma factor 54 core-binding" evidence="12">
    <location>
        <begin position="159"/>
        <end position="346"/>
    </location>
</feature>
<evidence type="ECO:0000256" key="8">
    <source>
        <dbReference type="ARBA" id="ARBA00023163"/>
    </source>
</evidence>
<dbReference type="PIRSF" id="PIRSF000774">
    <property type="entry name" value="RpoN"/>
    <property type="match status" value="1"/>
</dbReference>
<dbReference type="PROSITE" id="PS00718">
    <property type="entry name" value="SIGMA54_2"/>
    <property type="match status" value="1"/>
</dbReference>
<evidence type="ECO:0000259" key="12">
    <source>
        <dbReference type="Pfam" id="PF04963"/>
    </source>
</evidence>
<reference evidence="14" key="1">
    <citation type="journal article" date="2021" name="ISME J.">
        <title>Evolutionary origin and ecological implication of a unique nif island in free-living Bradyrhizobium lineages.</title>
        <authorList>
            <person name="Tao J."/>
        </authorList>
    </citation>
    <scope>NUCLEOTIDE SEQUENCE [LARGE SCALE GENOMIC DNA]</scope>
    <source>
        <strain evidence="14">SZCCT0094</strain>
    </source>
</reference>
<evidence type="ECO:0000256" key="9">
    <source>
        <dbReference type="PIRNR" id="PIRNR000774"/>
    </source>
</evidence>
<dbReference type="InterPro" id="IPR038709">
    <property type="entry name" value="RpoN_core-bd_sf"/>
</dbReference>
<dbReference type="NCBIfam" id="TIGR02395">
    <property type="entry name" value="rpoN_sigma"/>
    <property type="match status" value="1"/>
</dbReference>
<dbReference type="PROSITE" id="PS00717">
    <property type="entry name" value="SIGMA54_1"/>
    <property type="match status" value="1"/>
</dbReference>
<dbReference type="EMBL" id="JAFCLK010000022">
    <property type="protein sequence ID" value="MBR1138535.1"/>
    <property type="molecule type" value="Genomic_DNA"/>
</dbReference>
<proteinExistence type="inferred from homology"/>
<dbReference type="Proteomes" id="UP001314635">
    <property type="component" value="Unassembled WGS sequence"/>
</dbReference>
<dbReference type="Pfam" id="PF04963">
    <property type="entry name" value="Sigma54_CBD"/>
    <property type="match status" value="1"/>
</dbReference>
<feature type="region of interest" description="Disordered" evidence="10">
    <location>
        <begin position="47"/>
        <end position="102"/>
    </location>
</feature>
<keyword evidence="14" id="KW-1185">Reference proteome</keyword>
<keyword evidence="7 9" id="KW-0238">DNA-binding</keyword>
<dbReference type="RefSeq" id="WP_011942643.1">
    <property type="nucleotide sequence ID" value="NZ_JABFDP010000025.1"/>
</dbReference>
<dbReference type="Pfam" id="PF04552">
    <property type="entry name" value="Sigma54_DBD"/>
    <property type="match status" value="1"/>
</dbReference>
<evidence type="ECO:0000313" key="14">
    <source>
        <dbReference type="Proteomes" id="UP001314635"/>
    </source>
</evidence>
<gene>
    <name evidence="13" type="primary">rpoN</name>
    <name evidence="13" type="ORF">JQ619_22485</name>
</gene>